<evidence type="ECO:0000313" key="11">
    <source>
        <dbReference type="EMBL" id="MBB0242769.1"/>
    </source>
</evidence>
<proteinExistence type="inferred from homology"/>
<evidence type="ECO:0000313" key="12">
    <source>
        <dbReference type="Proteomes" id="UP000538929"/>
    </source>
</evidence>
<reference evidence="12" key="1">
    <citation type="submission" date="2019-10" db="EMBL/GenBank/DDBJ databases">
        <title>Streptomyces sp. nov., a novel actinobacterium isolated from alkaline environment.</title>
        <authorList>
            <person name="Golinska P."/>
        </authorList>
    </citation>
    <scope>NUCLEOTIDE SEQUENCE [LARGE SCALE GENOMIC DNA]</scope>
    <source>
        <strain evidence="12">DSM 42118</strain>
    </source>
</reference>
<protein>
    <recommendedName>
        <fullName evidence="8">Small ribosomal subunit protein uS17</fullName>
    </recommendedName>
</protein>
<dbReference type="EMBL" id="VKHT01000017">
    <property type="protein sequence ID" value="MBB0242769.1"/>
    <property type="molecule type" value="Genomic_DNA"/>
</dbReference>
<dbReference type="PANTHER" id="PTHR10744">
    <property type="entry name" value="40S RIBOSOMAL PROTEIN S11 FAMILY MEMBER"/>
    <property type="match status" value="1"/>
</dbReference>
<dbReference type="FunFam" id="2.40.50.140:FF:000026">
    <property type="entry name" value="30S ribosomal protein S17"/>
    <property type="match status" value="1"/>
</dbReference>
<dbReference type="InterPro" id="IPR019979">
    <property type="entry name" value="Ribosomal_uS17_CS"/>
</dbReference>
<sequence length="95" mass="10792">MSEKNVTAENTGERGRRKTREGLVVSDKMDKTVVVAVEDHVKHALYGKIIRRTNKLKAHDEQNAAGIGDRVLLMETRPLSATKRWRIVEILEKAK</sequence>
<evidence type="ECO:0000256" key="7">
    <source>
        <dbReference type="ARBA" id="ARBA00023274"/>
    </source>
</evidence>
<evidence type="ECO:0000256" key="4">
    <source>
        <dbReference type="ARBA" id="ARBA00022730"/>
    </source>
</evidence>
<keyword evidence="5 8" id="KW-0694">RNA-binding</keyword>
<dbReference type="CDD" id="cd00364">
    <property type="entry name" value="Ribosomal_uS17"/>
    <property type="match status" value="1"/>
</dbReference>
<keyword evidence="6 8" id="KW-0689">Ribosomal protein</keyword>
<dbReference type="NCBIfam" id="NF004123">
    <property type="entry name" value="PRK05610.1"/>
    <property type="match status" value="1"/>
</dbReference>
<accession>A0A7W3XZP3</accession>
<name>A0A7W3XZP3_9ACTN</name>
<dbReference type="RefSeq" id="WP_143616905.1">
    <property type="nucleotide sequence ID" value="NZ_VJYJ02000021.1"/>
</dbReference>
<keyword evidence="4 8" id="KW-0699">rRNA-binding</keyword>
<dbReference type="GO" id="GO:0006412">
    <property type="term" value="P:translation"/>
    <property type="evidence" value="ECO:0007669"/>
    <property type="project" value="UniProtKB-UniRule"/>
</dbReference>
<evidence type="ECO:0000256" key="9">
    <source>
        <dbReference type="RuleBase" id="RU003872"/>
    </source>
</evidence>
<gene>
    <name evidence="8 11" type="primary">rpsQ</name>
    <name evidence="11" type="ORF">FNQ90_01255</name>
</gene>
<dbReference type="InterPro" id="IPR000266">
    <property type="entry name" value="Ribosomal_uS17"/>
</dbReference>
<dbReference type="AlphaFoldDB" id="A0A7W3XZP3"/>
<dbReference type="Pfam" id="PF00366">
    <property type="entry name" value="Ribosomal_S17"/>
    <property type="match status" value="1"/>
</dbReference>
<dbReference type="PROSITE" id="PS00056">
    <property type="entry name" value="RIBOSOMAL_S17"/>
    <property type="match status" value="1"/>
</dbReference>
<evidence type="ECO:0000256" key="1">
    <source>
        <dbReference type="ARBA" id="ARBA00002932"/>
    </source>
</evidence>
<dbReference type="InterPro" id="IPR012340">
    <property type="entry name" value="NA-bd_OB-fold"/>
</dbReference>
<dbReference type="HAMAP" id="MF_01345_B">
    <property type="entry name" value="Ribosomal_uS17_B"/>
    <property type="match status" value="1"/>
</dbReference>
<dbReference type="GO" id="GO:0003735">
    <property type="term" value="F:structural constituent of ribosome"/>
    <property type="evidence" value="ECO:0007669"/>
    <property type="project" value="UniProtKB-UniRule"/>
</dbReference>
<feature type="compositionally biased region" description="Polar residues" evidence="10">
    <location>
        <begin position="1"/>
        <end position="10"/>
    </location>
</feature>
<organism evidence="11 12">
    <name type="scientific">Streptomyces alkaliphilus</name>
    <dbReference type="NCBI Taxonomy" id="1472722"/>
    <lineage>
        <taxon>Bacteria</taxon>
        <taxon>Bacillati</taxon>
        <taxon>Actinomycetota</taxon>
        <taxon>Actinomycetes</taxon>
        <taxon>Kitasatosporales</taxon>
        <taxon>Streptomycetaceae</taxon>
        <taxon>Streptomyces</taxon>
    </lineage>
</organism>
<comment type="similarity">
    <text evidence="2 8 9">Belongs to the universal ribosomal protein uS17 family.</text>
</comment>
<dbReference type="OrthoDB" id="9811714at2"/>
<dbReference type="GO" id="GO:0022627">
    <property type="term" value="C:cytosolic small ribosomal subunit"/>
    <property type="evidence" value="ECO:0007669"/>
    <property type="project" value="UniProtKB-UniRule"/>
</dbReference>
<evidence type="ECO:0000256" key="3">
    <source>
        <dbReference type="ARBA" id="ARBA00011458"/>
    </source>
</evidence>
<dbReference type="PANTHER" id="PTHR10744:SF1">
    <property type="entry name" value="SMALL RIBOSOMAL SUBUNIT PROTEIN US17M"/>
    <property type="match status" value="1"/>
</dbReference>
<dbReference type="PRINTS" id="PR00973">
    <property type="entry name" value="RIBOSOMALS17"/>
</dbReference>
<keyword evidence="7 8" id="KW-0687">Ribonucleoprotein</keyword>
<dbReference type="NCBIfam" id="TIGR03635">
    <property type="entry name" value="uS17_bact"/>
    <property type="match status" value="1"/>
</dbReference>
<dbReference type="Gene3D" id="2.40.50.140">
    <property type="entry name" value="Nucleic acid-binding proteins"/>
    <property type="match status" value="1"/>
</dbReference>
<evidence type="ECO:0000256" key="2">
    <source>
        <dbReference type="ARBA" id="ARBA00010254"/>
    </source>
</evidence>
<feature type="region of interest" description="Disordered" evidence="10">
    <location>
        <begin position="1"/>
        <end position="22"/>
    </location>
</feature>
<evidence type="ECO:0000256" key="8">
    <source>
        <dbReference type="HAMAP-Rule" id="MF_01345"/>
    </source>
</evidence>
<dbReference type="SUPFAM" id="SSF50249">
    <property type="entry name" value="Nucleic acid-binding proteins"/>
    <property type="match status" value="1"/>
</dbReference>
<comment type="subunit">
    <text evidence="3 8">Part of the 30S ribosomal subunit.</text>
</comment>
<comment type="caution">
    <text evidence="11">The sequence shown here is derived from an EMBL/GenBank/DDBJ whole genome shotgun (WGS) entry which is preliminary data.</text>
</comment>
<comment type="function">
    <text evidence="1 8">One of the primary rRNA binding proteins, it binds specifically to the 5'-end of 16S ribosomal RNA.</text>
</comment>
<keyword evidence="12" id="KW-1185">Reference proteome</keyword>
<evidence type="ECO:0000256" key="5">
    <source>
        <dbReference type="ARBA" id="ARBA00022884"/>
    </source>
</evidence>
<evidence type="ECO:0000256" key="10">
    <source>
        <dbReference type="SAM" id="MobiDB-lite"/>
    </source>
</evidence>
<dbReference type="InterPro" id="IPR019984">
    <property type="entry name" value="Ribosomal_uS17_bact/chlr"/>
</dbReference>
<evidence type="ECO:0000256" key="6">
    <source>
        <dbReference type="ARBA" id="ARBA00022980"/>
    </source>
</evidence>
<dbReference type="GO" id="GO:0019843">
    <property type="term" value="F:rRNA binding"/>
    <property type="evidence" value="ECO:0007669"/>
    <property type="project" value="UniProtKB-UniRule"/>
</dbReference>
<dbReference type="Proteomes" id="UP000538929">
    <property type="component" value="Unassembled WGS sequence"/>
</dbReference>